<feature type="transmembrane region" description="Helical" evidence="8">
    <location>
        <begin position="360"/>
        <end position="380"/>
    </location>
</feature>
<dbReference type="PANTHER" id="PTHR32063:SF14">
    <property type="entry name" value="BLL4319 PROTEIN"/>
    <property type="match status" value="1"/>
</dbReference>
<feature type="transmembrane region" description="Helical" evidence="8">
    <location>
        <begin position="336"/>
        <end position="353"/>
    </location>
</feature>
<dbReference type="SUPFAM" id="SSF82866">
    <property type="entry name" value="Multidrug efflux transporter AcrB transmembrane domain"/>
    <property type="match status" value="2"/>
</dbReference>
<evidence type="ECO:0000256" key="7">
    <source>
        <dbReference type="ARBA" id="ARBA00023136"/>
    </source>
</evidence>
<evidence type="ECO:0000256" key="1">
    <source>
        <dbReference type="ARBA" id="ARBA00004429"/>
    </source>
</evidence>
<gene>
    <name evidence="9" type="ordered locus">A2cp1_1711</name>
</gene>
<keyword evidence="3" id="KW-1003">Cell membrane</keyword>
<dbReference type="Pfam" id="PF00873">
    <property type="entry name" value="ACR_tran"/>
    <property type="match status" value="1"/>
</dbReference>
<evidence type="ECO:0000313" key="10">
    <source>
        <dbReference type="Proteomes" id="UP000007089"/>
    </source>
</evidence>
<reference evidence="9" key="1">
    <citation type="submission" date="2009-01" db="EMBL/GenBank/DDBJ databases">
        <title>Complete sequence of Anaeromyxobacter dehalogenans 2CP-1.</title>
        <authorList>
            <consortium name="US DOE Joint Genome Institute"/>
            <person name="Lucas S."/>
            <person name="Copeland A."/>
            <person name="Lapidus A."/>
            <person name="Glavina del Rio T."/>
            <person name="Dalin E."/>
            <person name="Tice H."/>
            <person name="Bruce D."/>
            <person name="Goodwin L."/>
            <person name="Pitluck S."/>
            <person name="Saunders E."/>
            <person name="Brettin T."/>
            <person name="Detter J.C."/>
            <person name="Han C."/>
            <person name="Larimer F."/>
            <person name="Land M."/>
            <person name="Hauser L."/>
            <person name="Kyrpides N."/>
            <person name="Ovchinnikova G."/>
            <person name="Beliaev A.S."/>
            <person name="Richardson P."/>
        </authorList>
    </citation>
    <scope>NUCLEOTIDE SEQUENCE</scope>
    <source>
        <strain evidence="9">2CP-1</strain>
    </source>
</reference>
<evidence type="ECO:0000256" key="4">
    <source>
        <dbReference type="ARBA" id="ARBA00022519"/>
    </source>
</evidence>
<feature type="transmembrane region" description="Helical" evidence="8">
    <location>
        <begin position="463"/>
        <end position="481"/>
    </location>
</feature>
<feature type="transmembrane region" description="Helical" evidence="8">
    <location>
        <begin position="910"/>
        <end position="935"/>
    </location>
</feature>
<dbReference type="Gene3D" id="3.30.70.1430">
    <property type="entry name" value="Multidrug efflux transporter AcrB pore domain"/>
    <property type="match status" value="2"/>
</dbReference>
<dbReference type="InterPro" id="IPR027463">
    <property type="entry name" value="AcrB_DN_DC_subdom"/>
</dbReference>
<dbReference type="Proteomes" id="UP000007089">
    <property type="component" value="Chromosome"/>
</dbReference>
<dbReference type="GO" id="GO:0042910">
    <property type="term" value="F:xenobiotic transmembrane transporter activity"/>
    <property type="evidence" value="ECO:0007669"/>
    <property type="project" value="TreeGrafter"/>
</dbReference>
<evidence type="ECO:0000256" key="3">
    <source>
        <dbReference type="ARBA" id="ARBA00022475"/>
    </source>
</evidence>
<keyword evidence="4" id="KW-0997">Cell inner membrane</keyword>
<organism evidence="9 10">
    <name type="scientific">Anaeromyxobacter dehalogenans (strain ATCC BAA-258 / DSM 21875 / 2CP-1)</name>
    <dbReference type="NCBI Taxonomy" id="455488"/>
    <lineage>
        <taxon>Bacteria</taxon>
        <taxon>Pseudomonadati</taxon>
        <taxon>Myxococcota</taxon>
        <taxon>Myxococcia</taxon>
        <taxon>Myxococcales</taxon>
        <taxon>Cystobacterineae</taxon>
        <taxon>Anaeromyxobacteraceae</taxon>
        <taxon>Anaeromyxobacter</taxon>
    </lineage>
</organism>
<protein>
    <submittedName>
        <fullName evidence="9">Acriflavin resistance protein</fullName>
    </submittedName>
</protein>
<dbReference type="Gene3D" id="3.30.70.1440">
    <property type="entry name" value="Multidrug efflux transporter AcrB pore domain"/>
    <property type="match status" value="1"/>
</dbReference>
<dbReference type="RefSeq" id="WP_012632980.1">
    <property type="nucleotide sequence ID" value="NC_011891.1"/>
</dbReference>
<feature type="transmembrane region" description="Helical" evidence="8">
    <location>
        <begin position="870"/>
        <end position="890"/>
    </location>
</feature>
<keyword evidence="2" id="KW-0813">Transport</keyword>
<dbReference type="GO" id="GO:0005886">
    <property type="term" value="C:plasma membrane"/>
    <property type="evidence" value="ECO:0007669"/>
    <property type="project" value="UniProtKB-SubCell"/>
</dbReference>
<keyword evidence="6 8" id="KW-1133">Transmembrane helix</keyword>
<keyword evidence="10" id="KW-1185">Reference proteome</keyword>
<evidence type="ECO:0000256" key="6">
    <source>
        <dbReference type="ARBA" id="ARBA00022989"/>
    </source>
</evidence>
<dbReference type="EMBL" id="CP001359">
    <property type="protein sequence ID" value="ACL65053.1"/>
    <property type="molecule type" value="Genomic_DNA"/>
</dbReference>
<evidence type="ECO:0000256" key="5">
    <source>
        <dbReference type="ARBA" id="ARBA00022692"/>
    </source>
</evidence>
<feature type="transmembrane region" description="Helical" evidence="8">
    <location>
        <begin position="386"/>
        <end position="410"/>
    </location>
</feature>
<dbReference type="SUPFAM" id="SSF82693">
    <property type="entry name" value="Multidrug efflux transporter AcrB pore domain, PN1, PN2, PC1 and PC2 subdomains"/>
    <property type="match status" value="4"/>
</dbReference>
<feature type="transmembrane region" description="Helical" evidence="8">
    <location>
        <begin position="526"/>
        <end position="546"/>
    </location>
</feature>
<evidence type="ECO:0000256" key="2">
    <source>
        <dbReference type="ARBA" id="ARBA00022448"/>
    </source>
</evidence>
<keyword evidence="5 8" id="KW-0812">Transmembrane</keyword>
<dbReference type="PRINTS" id="PR00702">
    <property type="entry name" value="ACRIFLAVINRP"/>
</dbReference>
<feature type="transmembrane region" description="Helical" evidence="8">
    <location>
        <begin position="431"/>
        <end position="451"/>
    </location>
</feature>
<dbReference type="PANTHER" id="PTHR32063">
    <property type="match status" value="1"/>
</dbReference>
<name>B8J5V6_ANAD2</name>
<dbReference type="Gene3D" id="3.30.70.1320">
    <property type="entry name" value="Multidrug efflux transporter AcrB pore domain like"/>
    <property type="match status" value="1"/>
</dbReference>
<keyword evidence="7 8" id="KW-0472">Membrane</keyword>
<dbReference type="InterPro" id="IPR001036">
    <property type="entry name" value="Acrflvin-R"/>
</dbReference>
<feature type="transmembrane region" description="Helical" evidence="8">
    <location>
        <begin position="844"/>
        <end position="863"/>
    </location>
</feature>
<dbReference type="SUPFAM" id="SSF82714">
    <property type="entry name" value="Multidrug efflux transporter AcrB TolC docking domain, DN and DC subdomains"/>
    <property type="match status" value="2"/>
</dbReference>
<dbReference type="AlphaFoldDB" id="B8J5V6"/>
<dbReference type="Gene3D" id="1.20.1640.10">
    <property type="entry name" value="Multidrug efflux transporter AcrB transmembrane domain"/>
    <property type="match status" value="2"/>
</dbReference>
<accession>B8J5V6</accession>
<dbReference type="FunFam" id="1.20.1640.10:FF:000001">
    <property type="entry name" value="Efflux pump membrane transporter"/>
    <property type="match status" value="1"/>
</dbReference>
<proteinExistence type="predicted"/>
<comment type="subcellular location">
    <subcellularLocation>
        <location evidence="1">Cell inner membrane</location>
        <topology evidence="1">Multi-pass membrane protein</topology>
    </subcellularLocation>
</comment>
<evidence type="ECO:0000256" key="8">
    <source>
        <dbReference type="SAM" id="Phobius"/>
    </source>
</evidence>
<feature type="transmembrane region" description="Helical" evidence="8">
    <location>
        <begin position="956"/>
        <end position="975"/>
    </location>
</feature>
<dbReference type="HOGENOM" id="CLU_002755_1_2_7"/>
<sequence>MKLTDLFVRRPVIAVVVNLVIVIAGLQAIRTLNVRQYPRSENAQITVTTTYVGANAELVRGFITTPLERVIASADGIDYLESESKQNVSIIRARLRLNYDSNRALAEIGSKIDQVRGDLPPEAEVPVVGIETADSQFASAYLSFSSRFLKQNEITDYLVRVVQPRLSSIEGVQRADILGARTFAMRVWLRPDRMAALNVSPAQVREALARNNYQAAVGQTKGSLVQVNLTANTDLRSVREFQQMVVRERDGATVRLGDVADVALGAEDYDAEVNFTGETAVFVGIWALPDANSLDVIKRVRTEMGAMQTQIPEQIRAVVAYDATAYIQDAIKDVEHTLAETLVIVVIVIFLFLGSLRSVLVPVVAIPVSLVGAVFLMQAFGFTLNLLTLLAIVLSVGLVVDDAIVVVENVERHLREGKTRMEAALAGVRELVGPVIAMTITLAAVYTPIAFQGGLTGSLFREFALTLAGAVTISGVVALTLSPMMSAHLLREGGEAKGLARLLERGFERVRDVYARHLEKSLQARGAIYAAWVAIILLVGAMFTMAPRELAPTEDQGVVMGIVNTPSNSTLEQLVPNTKAVNRSLMEMPEAGFTFQITQPTGGFWGVGLKPWTERSRTAAEVLHEVQGRLAVIPGIQTFAILPPALPGGGNFPVEIVLASTADTQEILGFAQQLQEKAAKSGIFAFPPLIDVKIDQPSSEIELDREKVAELGLDLRTVGQDLGSAVGGNYVNRFNVGGRSYKVIPQLLRSERLNPEQLEDIHVTGPDGRLIPLASIARIRDQVTPRSLNRFQQLNAVKLSGVAIRPLDEALTYLEDEAGKILPAGYVIDYTGESRQLRTEGNKFLPAFLLAIVLIFLVLAAQFNSFRDPLVILAGSVPLGMFGALALVFLKMPNPQMPFFTDGWTTTLNVYSQVGLVTLVGLVAKNGILIVEFANKLQEQGLSKVEAVRQAAVTRLRPILMTTFATVFGHLPLTYVTGPGAHARNSIGLVLVAGMTVGTAFTLLFLPSIYVLIARDHRKEALAARPVELEAPVNVPLHPQLPSGTEP</sequence>
<evidence type="ECO:0000313" key="9">
    <source>
        <dbReference type="EMBL" id="ACL65053.1"/>
    </source>
</evidence>
<dbReference type="KEGG" id="acp:A2cp1_1711"/>
<dbReference type="Gene3D" id="3.30.2090.10">
    <property type="entry name" value="Multidrug efflux transporter AcrB TolC docking domain, DN and DC subdomains"/>
    <property type="match status" value="2"/>
</dbReference>
<feature type="transmembrane region" description="Helical" evidence="8">
    <location>
        <begin position="12"/>
        <end position="29"/>
    </location>
</feature>
<feature type="transmembrane region" description="Helical" evidence="8">
    <location>
        <begin position="987"/>
        <end position="1013"/>
    </location>
</feature>